<evidence type="ECO:0000256" key="5">
    <source>
        <dbReference type="ARBA" id="ARBA00023224"/>
    </source>
</evidence>
<evidence type="ECO:0000256" key="2">
    <source>
        <dbReference type="ARBA" id="ARBA00022692"/>
    </source>
</evidence>
<feature type="domain" description="HAMP" evidence="11">
    <location>
        <begin position="175"/>
        <end position="229"/>
    </location>
</feature>
<dbReference type="InterPro" id="IPR004089">
    <property type="entry name" value="MCPsignal_dom"/>
</dbReference>
<evidence type="ECO:0008006" key="14">
    <source>
        <dbReference type="Google" id="ProtNLM"/>
    </source>
</evidence>
<feature type="transmembrane region" description="Helical" evidence="9">
    <location>
        <begin position="146"/>
        <end position="178"/>
    </location>
</feature>
<evidence type="ECO:0000256" key="8">
    <source>
        <dbReference type="SAM" id="Coils"/>
    </source>
</evidence>
<dbReference type="GO" id="GO:0016020">
    <property type="term" value="C:membrane"/>
    <property type="evidence" value="ECO:0007669"/>
    <property type="project" value="UniProtKB-SubCell"/>
</dbReference>
<dbReference type="GO" id="GO:0006935">
    <property type="term" value="P:chemotaxis"/>
    <property type="evidence" value="ECO:0007669"/>
    <property type="project" value="UniProtKB-ARBA"/>
</dbReference>
<dbReference type="Pfam" id="PF00672">
    <property type="entry name" value="HAMP"/>
    <property type="match status" value="1"/>
</dbReference>
<feature type="transmembrane region" description="Helical" evidence="9">
    <location>
        <begin position="7"/>
        <end position="28"/>
    </location>
</feature>
<dbReference type="PANTHER" id="PTHR32089">
    <property type="entry name" value="METHYL-ACCEPTING CHEMOTAXIS PROTEIN MCPB"/>
    <property type="match status" value="1"/>
</dbReference>
<evidence type="ECO:0000256" key="7">
    <source>
        <dbReference type="PROSITE-ProRule" id="PRU00284"/>
    </source>
</evidence>
<gene>
    <name evidence="12" type="ORF">GCM10007852_28870</name>
</gene>
<evidence type="ECO:0000313" key="13">
    <source>
        <dbReference type="Proteomes" id="UP001156601"/>
    </source>
</evidence>
<dbReference type="EMBL" id="BSOT01000007">
    <property type="protein sequence ID" value="GLR71979.1"/>
    <property type="molecule type" value="Genomic_DNA"/>
</dbReference>
<evidence type="ECO:0000313" key="12">
    <source>
        <dbReference type="EMBL" id="GLR71979.1"/>
    </source>
</evidence>
<evidence type="ECO:0000256" key="3">
    <source>
        <dbReference type="ARBA" id="ARBA00022989"/>
    </source>
</evidence>
<dbReference type="CDD" id="cd06225">
    <property type="entry name" value="HAMP"/>
    <property type="match status" value="1"/>
</dbReference>
<dbReference type="SMART" id="SM00283">
    <property type="entry name" value="MA"/>
    <property type="match status" value="1"/>
</dbReference>
<evidence type="ECO:0000259" key="10">
    <source>
        <dbReference type="PROSITE" id="PS50111"/>
    </source>
</evidence>
<dbReference type="GO" id="GO:0007165">
    <property type="term" value="P:signal transduction"/>
    <property type="evidence" value="ECO:0007669"/>
    <property type="project" value="UniProtKB-KW"/>
</dbReference>
<dbReference type="SUPFAM" id="SSF58104">
    <property type="entry name" value="Methyl-accepting chemotaxis protein (MCP) signaling domain"/>
    <property type="match status" value="1"/>
</dbReference>
<dbReference type="Proteomes" id="UP001156601">
    <property type="component" value="Unassembled WGS sequence"/>
</dbReference>
<evidence type="ECO:0000259" key="11">
    <source>
        <dbReference type="PROSITE" id="PS50885"/>
    </source>
</evidence>
<dbReference type="PROSITE" id="PS50111">
    <property type="entry name" value="CHEMOTAXIS_TRANSDUC_2"/>
    <property type="match status" value="1"/>
</dbReference>
<accession>A0AA37T117</accession>
<evidence type="ECO:0000256" key="6">
    <source>
        <dbReference type="ARBA" id="ARBA00029447"/>
    </source>
</evidence>
<protein>
    <recommendedName>
        <fullName evidence="14">Methyl-accepting chemotaxis protein</fullName>
    </recommendedName>
</protein>
<reference evidence="12" key="1">
    <citation type="journal article" date="2014" name="Int. J. Syst. Evol. Microbiol.">
        <title>Complete genome sequence of Corynebacterium casei LMG S-19264T (=DSM 44701T), isolated from a smear-ripened cheese.</title>
        <authorList>
            <consortium name="US DOE Joint Genome Institute (JGI-PGF)"/>
            <person name="Walter F."/>
            <person name="Albersmeier A."/>
            <person name="Kalinowski J."/>
            <person name="Ruckert C."/>
        </authorList>
    </citation>
    <scope>NUCLEOTIDE SEQUENCE</scope>
    <source>
        <strain evidence="12">NBRC 110023</strain>
    </source>
</reference>
<dbReference type="CDD" id="cd11386">
    <property type="entry name" value="MCP_signal"/>
    <property type="match status" value="1"/>
</dbReference>
<dbReference type="SMART" id="SM00304">
    <property type="entry name" value="HAMP"/>
    <property type="match status" value="1"/>
</dbReference>
<keyword evidence="13" id="KW-1185">Reference proteome</keyword>
<keyword evidence="5 7" id="KW-0807">Transducer</keyword>
<comment type="subcellular location">
    <subcellularLocation>
        <location evidence="1">Membrane</location>
        <topology evidence="1">Multi-pass membrane protein</topology>
    </subcellularLocation>
</comment>
<dbReference type="AlphaFoldDB" id="A0AA37T117"/>
<name>A0AA37T117_9ALTE</name>
<dbReference type="RefSeq" id="WP_284218339.1">
    <property type="nucleotide sequence ID" value="NZ_BSOT01000007.1"/>
</dbReference>
<keyword evidence="3 9" id="KW-1133">Transmembrane helix</keyword>
<dbReference type="FunFam" id="1.10.287.950:FF:000001">
    <property type="entry name" value="Methyl-accepting chemotaxis sensory transducer"/>
    <property type="match status" value="1"/>
</dbReference>
<feature type="coiled-coil region" evidence="8">
    <location>
        <begin position="242"/>
        <end position="276"/>
    </location>
</feature>
<dbReference type="InterPro" id="IPR003660">
    <property type="entry name" value="HAMP_dom"/>
</dbReference>
<sequence length="507" mass="55891">MNLRKKLSIASFAVVTITLFVSQIIVAINNHLKLRDEMTQAANNTSTRMGVTLTDSMWNYNVASSRQIASVELGTNGLVGVKAFNRDEEKLFETYWDEKSEEEISTPFAGDVFLTLTKPIKYLDQGDALEAGSIELTFSARALDEALLGVILTGLLQLLFLSAVLIIFLNFFVVKLVLKPLDEINLRLKDIADGNGDLTKRLSIKRDDELGKLANYINRFIDNIHSVITKVVVVARTLDGSAQASQYNADQLNQQVEALNQQVESILATVDTLEDTAMEVAGQAASTSETTNNTSSLASHGMQKVNSAADMIKQLASNMEESTHKTEMLEKHSQSIDTVIQVIKEIAEQTNLLALNAAIEAARAGEQGRGFAVVADEVRTLAQRTQVSTGQITDIITTLQQQSKETLNLMQTGQKMAFENVESVNDAEKTFEEIKTSIEGNLDGARIIARDTDEQKNNLQEIKTNIEVIKGTNEQTLQVAQQSSAVNQEIVTMSHEVFELVERFKVD</sequence>
<feature type="domain" description="Methyl-accepting transducer" evidence="10">
    <location>
        <begin position="234"/>
        <end position="470"/>
    </location>
</feature>
<evidence type="ECO:0000256" key="9">
    <source>
        <dbReference type="SAM" id="Phobius"/>
    </source>
</evidence>
<proteinExistence type="inferred from homology"/>
<organism evidence="12 13">
    <name type="scientific">Agaribacter marinus</name>
    <dbReference type="NCBI Taxonomy" id="1431249"/>
    <lineage>
        <taxon>Bacteria</taxon>
        <taxon>Pseudomonadati</taxon>
        <taxon>Pseudomonadota</taxon>
        <taxon>Gammaproteobacteria</taxon>
        <taxon>Alteromonadales</taxon>
        <taxon>Alteromonadaceae</taxon>
        <taxon>Agaribacter</taxon>
    </lineage>
</organism>
<reference evidence="12" key="2">
    <citation type="submission" date="2023-01" db="EMBL/GenBank/DDBJ databases">
        <title>Draft genome sequence of Agaribacter marinus strain NBRC 110023.</title>
        <authorList>
            <person name="Sun Q."/>
            <person name="Mori K."/>
        </authorList>
    </citation>
    <scope>NUCLEOTIDE SEQUENCE</scope>
    <source>
        <strain evidence="12">NBRC 110023</strain>
    </source>
</reference>
<keyword evidence="4 9" id="KW-0472">Membrane</keyword>
<dbReference type="Pfam" id="PF00015">
    <property type="entry name" value="MCPsignal"/>
    <property type="match status" value="1"/>
</dbReference>
<dbReference type="PANTHER" id="PTHR32089:SF119">
    <property type="entry name" value="METHYL-ACCEPTING CHEMOTAXIS PROTEIN CTPL"/>
    <property type="match status" value="1"/>
</dbReference>
<keyword evidence="8" id="KW-0175">Coiled coil</keyword>
<evidence type="ECO:0000256" key="1">
    <source>
        <dbReference type="ARBA" id="ARBA00004141"/>
    </source>
</evidence>
<dbReference type="PROSITE" id="PS50885">
    <property type="entry name" value="HAMP"/>
    <property type="match status" value="1"/>
</dbReference>
<comment type="caution">
    <text evidence="12">The sequence shown here is derived from an EMBL/GenBank/DDBJ whole genome shotgun (WGS) entry which is preliminary data.</text>
</comment>
<evidence type="ECO:0000256" key="4">
    <source>
        <dbReference type="ARBA" id="ARBA00023136"/>
    </source>
</evidence>
<dbReference type="Gene3D" id="1.10.287.950">
    <property type="entry name" value="Methyl-accepting chemotaxis protein"/>
    <property type="match status" value="1"/>
</dbReference>
<keyword evidence="2 9" id="KW-0812">Transmembrane</keyword>
<comment type="similarity">
    <text evidence="6">Belongs to the methyl-accepting chemotaxis (MCP) protein family.</text>
</comment>